<dbReference type="InterPro" id="IPR011009">
    <property type="entry name" value="Kinase-like_dom_sf"/>
</dbReference>
<protein>
    <submittedName>
        <fullName evidence="2">Phosphotransferase</fullName>
    </submittedName>
</protein>
<dbReference type="Gene3D" id="3.90.1200.10">
    <property type="match status" value="1"/>
</dbReference>
<comment type="caution">
    <text evidence="2">The sequence shown here is derived from an EMBL/GenBank/DDBJ whole genome shotgun (WGS) entry which is preliminary data.</text>
</comment>
<dbReference type="SUPFAM" id="SSF56112">
    <property type="entry name" value="Protein kinase-like (PK-like)"/>
    <property type="match status" value="1"/>
</dbReference>
<dbReference type="PANTHER" id="PTHR21310:SF40">
    <property type="entry name" value="AMINOGLYCOSIDE PHOSPHOTRANSFERASE DOMAIN-CONTAINING PROTEIN-RELATED"/>
    <property type="match status" value="1"/>
</dbReference>
<reference evidence="3" key="1">
    <citation type="journal article" date="2019" name="Int. J. Syst. Evol. Microbiol.">
        <title>The Global Catalogue of Microorganisms (GCM) 10K type strain sequencing project: providing services to taxonomists for standard genome sequencing and annotation.</title>
        <authorList>
            <consortium name="The Broad Institute Genomics Platform"/>
            <consortium name="The Broad Institute Genome Sequencing Center for Infectious Disease"/>
            <person name="Wu L."/>
            <person name="Ma J."/>
        </authorList>
    </citation>
    <scope>NUCLEOTIDE SEQUENCE [LARGE SCALE GENOMIC DNA]</scope>
    <source>
        <strain evidence="3">JCM 3175</strain>
    </source>
</reference>
<name>A0ABP8SX42_9ACTN</name>
<organism evidence="2 3">
    <name type="scientific">Micromonospora coerulea</name>
    <dbReference type="NCBI Taxonomy" id="47856"/>
    <lineage>
        <taxon>Bacteria</taxon>
        <taxon>Bacillati</taxon>
        <taxon>Actinomycetota</taxon>
        <taxon>Actinomycetes</taxon>
        <taxon>Micromonosporales</taxon>
        <taxon>Micromonosporaceae</taxon>
        <taxon>Micromonospora</taxon>
    </lineage>
</organism>
<evidence type="ECO:0000259" key="1">
    <source>
        <dbReference type="Pfam" id="PF01636"/>
    </source>
</evidence>
<gene>
    <name evidence="2" type="ORF">GCM10023176_46910</name>
</gene>
<accession>A0ABP8SX42</accession>
<dbReference type="Pfam" id="PF01636">
    <property type="entry name" value="APH"/>
    <property type="match status" value="1"/>
</dbReference>
<dbReference type="InterPro" id="IPR051678">
    <property type="entry name" value="AGP_Transferase"/>
</dbReference>
<dbReference type="EMBL" id="BAABGU010000030">
    <property type="protein sequence ID" value="GAA4576151.1"/>
    <property type="molecule type" value="Genomic_DNA"/>
</dbReference>
<feature type="domain" description="Aminoglycoside phosphotransferase" evidence="1">
    <location>
        <begin position="10"/>
        <end position="105"/>
    </location>
</feature>
<sequence>MKPVTVPALLASGRTADVYLVDDRRVLRRYRAGGDVAAEAEVMRHLRASGYPVPAVHRADGPDLVLERLVGPTLAEAYVRGDVDTTDGARLLADLHARLHALPAARSSDPDVRILHLDLHPENVVLTPAGPVVIDWANATEGPAELDTAMTALILAEVATDRDTPLSTPARELLVGYLAATGPARLLAGAATLRADTGPLDAARLAEATALVRGLSAG</sequence>
<evidence type="ECO:0000313" key="2">
    <source>
        <dbReference type="EMBL" id="GAA4576151.1"/>
    </source>
</evidence>
<dbReference type="InterPro" id="IPR002575">
    <property type="entry name" value="Aminoglycoside_PTrfase"/>
</dbReference>
<keyword evidence="3" id="KW-1185">Reference proteome</keyword>
<evidence type="ECO:0000313" key="3">
    <source>
        <dbReference type="Proteomes" id="UP001500307"/>
    </source>
</evidence>
<dbReference type="PANTHER" id="PTHR21310">
    <property type="entry name" value="AMINOGLYCOSIDE PHOSPHOTRANSFERASE-RELATED-RELATED"/>
    <property type="match status" value="1"/>
</dbReference>
<proteinExistence type="predicted"/>
<dbReference type="Proteomes" id="UP001500307">
    <property type="component" value="Unassembled WGS sequence"/>
</dbReference>